<evidence type="ECO:0000256" key="5">
    <source>
        <dbReference type="ARBA" id="ARBA00023242"/>
    </source>
</evidence>
<dbReference type="EMBL" id="JBFXLU010000025">
    <property type="protein sequence ID" value="KAL2852396.1"/>
    <property type="molecule type" value="Genomic_DNA"/>
</dbReference>
<comment type="subcellular location">
    <subcellularLocation>
        <location evidence="1">Nucleus</location>
    </subcellularLocation>
</comment>
<evidence type="ECO:0000313" key="7">
    <source>
        <dbReference type="EMBL" id="KAL2852396.1"/>
    </source>
</evidence>
<evidence type="ECO:0000256" key="3">
    <source>
        <dbReference type="ARBA" id="ARBA00023125"/>
    </source>
</evidence>
<organism evidence="7 8">
    <name type="scientific">Aspergillus pseudoustus</name>
    <dbReference type="NCBI Taxonomy" id="1810923"/>
    <lineage>
        <taxon>Eukaryota</taxon>
        <taxon>Fungi</taxon>
        <taxon>Dikarya</taxon>
        <taxon>Ascomycota</taxon>
        <taxon>Pezizomycotina</taxon>
        <taxon>Eurotiomycetes</taxon>
        <taxon>Eurotiomycetidae</taxon>
        <taxon>Eurotiales</taxon>
        <taxon>Aspergillaceae</taxon>
        <taxon>Aspergillus</taxon>
        <taxon>Aspergillus subgen. Nidulantes</taxon>
    </lineage>
</organism>
<reference evidence="7 8" key="1">
    <citation type="submission" date="2024-07" db="EMBL/GenBank/DDBJ databases">
        <title>Section-level genome sequencing and comparative genomics of Aspergillus sections Usti and Cavernicolus.</title>
        <authorList>
            <consortium name="Lawrence Berkeley National Laboratory"/>
            <person name="Nybo J.L."/>
            <person name="Vesth T.C."/>
            <person name="Theobald S."/>
            <person name="Frisvad J.C."/>
            <person name="Larsen T.O."/>
            <person name="Kjaerboelling I."/>
            <person name="Rothschild-Mancinelli K."/>
            <person name="Lyhne E.K."/>
            <person name="Kogle M.E."/>
            <person name="Barry K."/>
            <person name="Clum A."/>
            <person name="Na H."/>
            <person name="Ledsgaard L."/>
            <person name="Lin J."/>
            <person name="Lipzen A."/>
            <person name="Kuo A."/>
            <person name="Riley R."/>
            <person name="Mondo S."/>
            <person name="Labutti K."/>
            <person name="Haridas S."/>
            <person name="Pangalinan J."/>
            <person name="Salamov A.A."/>
            <person name="Simmons B.A."/>
            <person name="Magnuson J.K."/>
            <person name="Chen J."/>
            <person name="Drula E."/>
            <person name="Henrissat B."/>
            <person name="Wiebenga A."/>
            <person name="Lubbers R.J."/>
            <person name="Gomes A.C."/>
            <person name="Makela M.R."/>
            <person name="Stajich J."/>
            <person name="Grigoriev I.V."/>
            <person name="Mortensen U.H."/>
            <person name="De Vries R.P."/>
            <person name="Baker S.E."/>
            <person name="Andersen M.R."/>
        </authorList>
    </citation>
    <scope>NUCLEOTIDE SEQUENCE [LARGE SCALE GENOMIC DNA]</scope>
    <source>
        <strain evidence="7 8">CBS 123904</strain>
    </source>
</reference>
<dbReference type="InterPro" id="IPR001138">
    <property type="entry name" value="Zn2Cys6_DnaBD"/>
</dbReference>
<dbReference type="Pfam" id="PF00172">
    <property type="entry name" value="Zn_clus"/>
    <property type="match status" value="1"/>
</dbReference>
<dbReference type="SUPFAM" id="SSF57701">
    <property type="entry name" value="Zn2/Cys6 DNA-binding domain"/>
    <property type="match status" value="1"/>
</dbReference>
<dbReference type="InterPro" id="IPR021858">
    <property type="entry name" value="Fun_TF"/>
</dbReference>
<dbReference type="SMART" id="SM00066">
    <property type="entry name" value="GAL4"/>
    <property type="match status" value="1"/>
</dbReference>
<sequence length="586" mass="66277">MSQNGSESECLVTRARRARVERGKRSRNGCLTCNIKRVKCDEIRPHCGRCVRLRLTCEWRQAKPSLAARRRGFGPIKDRDSGLWSPSSIVPKVSETILSPQPNMAPEAHHCLPSPIPENRLPQVAEMPWGAMTASVGYDSNNYLDAFGLLRAPVMTPFFATFDLSFAYANGFTPALGTDDKQAASFHCKILAPLKSTRNWACSAHTLFLNKAYNKNMALHFLLAVSHSELAIHYGQGSQPPRESQEHFERGSQLFLQAHNPFAPPDHVSMMLSFLYMYMFWMRRDRLDPMKLKNLSRAVLAYIQTYGLDALCACDDVLPDGEATGACRGTTTASEQVLLARVIIYLYDRDGFCCFFGCGGDFASYLDSNVQKRRLIWLRSRTVFLLSTEQSSSNNNEAEIEDAATLDLYFELITLHHEINSYSQASVAQSVIMESRLRQRLEAMWKDQSPLFNRVMDPNCHEQCTLMSFVAATFYYALQIYFHRARQSSFQARPLPNECQNSLTSLVSTAYYAIKTGPVQLLERFQWSLFIAGLETTDPVHQEWVGNNISDPAIKAGFDHIKGLKRQFEEGITIRMIRSLIDGGFQ</sequence>
<feature type="domain" description="Zn(2)-C6 fungal-type" evidence="6">
    <location>
        <begin position="29"/>
        <end position="59"/>
    </location>
</feature>
<gene>
    <name evidence="7" type="ORF">BJY01DRAFT_259958</name>
</gene>
<accession>A0ABR4KJF5</accession>
<evidence type="ECO:0000256" key="2">
    <source>
        <dbReference type="ARBA" id="ARBA00023015"/>
    </source>
</evidence>
<keyword evidence="5" id="KW-0539">Nucleus</keyword>
<evidence type="ECO:0000256" key="4">
    <source>
        <dbReference type="ARBA" id="ARBA00023163"/>
    </source>
</evidence>
<keyword evidence="4" id="KW-0804">Transcription</keyword>
<dbReference type="PANTHER" id="PTHR37534:SF46">
    <property type="entry name" value="ZN(II)2CYS6 TRANSCRIPTION FACTOR (EUROFUNG)"/>
    <property type="match status" value="1"/>
</dbReference>
<keyword evidence="2" id="KW-0805">Transcription regulation</keyword>
<dbReference type="PANTHER" id="PTHR37534">
    <property type="entry name" value="TRANSCRIPTIONAL ACTIVATOR PROTEIN UGA3"/>
    <property type="match status" value="1"/>
</dbReference>
<dbReference type="Gene3D" id="4.10.240.10">
    <property type="entry name" value="Zn(2)-C6 fungal-type DNA-binding domain"/>
    <property type="match status" value="1"/>
</dbReference>
<keyword evidence="8" id="KW-1185">Reference proteome</keyword>
<evidence type="ECO:0000256" key="1">
    <source>
        <dbReference type="ARBA" id="ARBA00004123"/>
    </source>
</evidence>
<protein>
    <recommendedName>
        <fullName evidence="6">Zn(2)-C6 fungal-type domain-containing protein</fullName>
    </recommendedName>
</protein>
<dbReference type="PROSITE" id="PS50048">
    <property type="entry name" value="ZN2_CY6_FUNGAL_2"/>
    <property type="match status" value="1"/>
</dbReference>
<evidence type="ECO:0000259" key="6">
    <source>
        <dbReference type="PROSITE" id="PS50048"/>
    </source>
</evidence>
<comment type="caution">
    <text evidence="7">The sequence shown here is derived from an EMBL/GenBank/DDBJ whole genome shotgun (WGS) entry which is preliminary data.</text>
</comment>
<evidence type="ECO:0000313" key="8">
    <source>
        <dbReference type="Proteomes" id="UP001610446"/>
    </source>
</evidence>
<keyword evidence="3" id="KW-0238">DNA-binding</keyword>
<proteinExistence type="predicted"/>
<dbReference type="Proteomes" id="UP001610446">
    <property type="component" value="Unassembled WGS sequence"/>
</dbReference>
<dbReference type="Pfam" id="PF11951">
    <property type="entry name" value="Fungal_trans_2"/>
    <property type="match status" value="1"/>
</dbReference>
<dbReference type="CDD" id="cd00067">
    <property type="entry name" value="GAL4"/>
    <property type="match status" value="1"/>
</dbReference>
<name>A0ABR4KJF5_9EURO</name>
<dbReference type="InterPro" id="IPR036864">
    <property type="entry name" value="Zn2-C6_fun-type_DNA-bd_sf"/>
</dbReference>